<keyword evidence="14" id="KW-1133">Transmembrane helix</keyword>
<dbReference type="InterPro" id="IPR028281">
    <property type="entry name" value="Sirohaem_synthase_central"/>
</dbReference>
<evidence type="ECO:0000259" key="15">
    <source>
        <dbReference type="Pfam" id="PF00590"/>
    </source>
</evidence>
<dbReference type="Proteomes" id="UP000033140">
    <property type="component" value="Unassembled WGS sequence"/>
</dbReference>
<dbReference type="Pfam" id="PF14823">
    <property type="entry name" value="Sirohm_synth_C"/>
    <property type="match status" value="1"/>
</dbReference>
<dbReference type="GO" id="GO:0019354">
    <property type="term" value="P:siroheme biosynthetic process"/>
    <property type="evidence" value="ECO:0007669"/>
    <property type="project" value="InterPro"/>
</dbReference>
<evidence type="ECO:0000259" key="17">
    <source>
        <dbReference type="Pfam" id="PF14824"/>
    </source>
</evidence>
<dbReference type="Gene3D" id="3.30.950.10">
    <property type="entry name" value="Methyltransferase, Cobalt-precorrin-4 Transmethylase, Domain 2"/>
    <property type="match status" value="1"/>
</dbReference>
<dbReference type="InterPro" id="IPR000878">
    <property type="entry name" value="4pyrrol_Mease"/>
</dbReference>
<keyword evidence="8" id="KW-0486">Methionine biosynthesis</keyword>
<dbReference type="Pfam" id="PF10247">
    <property type="entry name" value="Romo1"/>
    <property type="match status" value="1"/>
</dbReference>
<feature type="domain" description="Siroheme synthase central" evidence="17">
    <location>
        <begin position="571"/>
        <end position="595"/>
    </location>
</feature>
<dbReference type="SMART" id="SM01378">
    <property type="entry name" value="Romo1"/>
    <property type="match status" value="1"/>
</dbReference>
<keyword evidence="7" id="KW-0520">NAD</keyword>
<keyword evidence="14" id="KW-0812">Transmembrane</keyword>
<keyword evidence="6" id="KW-0560">Oxidoreductase</keyword>
<dbReference type="GO" id="GO:0004851">
    <property type="term" value="F:uroporphyrin-III C-methyltransferase activity"/>
    <property type="evidence" value="ECO:0007669"/>
    <property type="project" value="UniProtKB-EC"/>
</dbReference>
<dbReference type="PANTHER" id="PTHR45790">
    <property type="entry name" value="SIROHEME SYNTHASE-RELATED"/>
    <property type="match status" value="1"/>
</dbReference>
<evidence type="ECO:0000256" key="6">
    <source>
        <dbReference type="ARBA" id="ARBA00023002"/>
    </source>
</evidence>
<dbReference type="InterPro" id="IPR028162">
    <property type="entry name" value="Met8_C"/>
</dbReference>
<keyword evidence="19" id="KW-1185">Reference proteome</keyword>
<keyword evidence="9" id="KW-0627">Porphyrin biosynthesis</keyword>
<evidence type="ECO:0000256" key="13">
    <source>
        <dbReference type="SAM" id="MobiDB-lite"/>
    </source>
</evidence>
<feature type="region of interest" description="Disordered" evidence="13">
    <location>
        <begin position="210"/>
        <end position="229"/>
    </location>
</feature>
<feature type="transmembrane region" description="Helical" evidence="14">
    <location>
        <begin position="237"/>
        <end position="256"/>
    </location>
</feature>
<dbReference type="InterPro" id="IPR035996">
    <property type="entry name" value="4pyrrol_Methylase_sf"/>
</dbReference>
<keyword evidence="5" id="KW-0949">S-adenosyl-L-methionine</keyword>
<feature type="region of interest" description="Disordered" evidence="13">
    <location>
        <begin position="173"/>
        <end position="203"/>
    </location>
</feature>
<dbReference type="GO" id="GO:0032259">
    <property type="term" value="P:methylation"/>
    <property type="evidence" value="ECO:0007669"/>
    <property type="project" value="UniProtKB-KW"/>
</dbReference>
<dbReference type="Pfam" id="PF13241">
    <property type="entry name" value="NAD_binding_7"/>
    <property type="match status" value="1"/>
</dbReference>
<organism evidence="18 19">
    <name type="scientific">Saitoella complicata (strain BCRC 22490 / CBS 7301 / JCM 7358 / NBRC 10748 / NRRL Y-17804)</name>
    <dbReference type="NCBI Taxonomy" id="698492"/>
    <lineage>
        <taxon>Eukaryota</taxon>
        <taxon>Fungi</taxon>
        <taxon>Dikarya</taxon>
        <taxon>Ascomycota</taxon>
        <taxon>Taphrinomycotina</taxon>
        <taxon>Taphrinomycotina incertae sedis</taxon>
        <taxon>Saitoella</taxon>
    </lineage>
</organism>
<reference evidence="18 19" key="3">
    <citation type="journal article" date="2015" name="Genome Announc.">
        <title>Draft Genome Sequence of the Archiascomycetous Yeast Saitoella complicata.</title>
        <authorList>
            <person name="Yamauchi K."/>
            <person name="Kondo S."/>
            <person name="Hamamoto M."/>
            <person name="Takahashi Y."/>
            <person name="Ogura Y."/>
            <person name="Hayashi T."/>
            <person name="Nishida H."/>
        </authorList>
    </citation>
    <scope>NUCLEOTIDE SEQUENCE [LARGE SCALE GENOMIC DNA]</scope>
    <source>
        <strain evidence="18 19">NRRL Y-17804</strain>
    </source>
</reference>
<dbReference type="InterPro" id="IPR018450">
    <property type="entry name" value="Romo1/Mgr2"/>
</dbReference>
<dbReference type="Pfam" id="PF00590">
    <property type="entry name" value="TP_methylase"/>
    <property type="match status" value="1"/>
</dbReference>
<protein>
    <recommendedName>
        <fullName evidence="20">Precorrin-2 dehydrogenase</fullName>
    </recommendedName>
</protein>
<evidence type="ECO:0000256" key="7">
    <source>
        <dbReference type="ARBA" id="ARBA00023027"/>
    </source>
</evidence>
<dbReference type="STRING" id="698492.A0A0E9NKD4"/>
<name>A0A0E9NKD4_SAICN</name>
<evidence type="ECO:0000259" key="16">
    <source>
        <dbReference type="Pfam" id="PF14823"/>
    </source>
</evidence>
<evidence type="ECO:0000256" key="12">
    <source>
        <dbReference type="RuleBase" id="RU003960"/>
    </source>
</evidence>
<evidence type="ECO:0008006" key="20">
    <source>
        <dbReference type="Google" id="ProtNLM"/>
    </source>
</evidence>
<feature type="domain" description="Tetrapyrrole methylase" evidence="15">
    <location>
        <begin position="716"/>
        <end position="932"/>
    </location>
</feature>
<comment type="function">
    <text evidence="11">Siroheme synthase involved in methionine biosynthesis.</text>
</comment>
<keyword evidence="3" id="KW-0028">Amino-acid biosynthesis</keyword>
<reference evidence="18 19" key="2">
    <citation type="journal article" date="2014" name="J. Gen. Appl. Microbiol.">
        <title>The early diverging ascomycetous budding yeast Saitoella complicata has three histone deacetylases belonging to the Clr6, Hos2, and Rpd3 lineages.</title>
        <authorList>
            <person name="Nishida H."/>
            <person name="Matsumoto T."/>
            <person name="Kondo S."/>
            <person name="Hamamoto M."/>
            <person name="Yoshikawa H."/>
        </authorList>
    </citation>
    <scope>NUCLEOTIDE SEQUENCE [LARGE SCALE GENOMIC DNA]</scope>
    <source>
        <strain evidence="18 19">NRRL Y-17804</strain>
    </source>
</reference>
<evidence type="ECO:0000256" key="4">
    <source>
        <dbReference type="ARBA" id="ARBA00022679"/>
    </source>
</evidence>
<dbReference type="EMBL" id="BACD03000031">
    <property type="protein sequence ID" value="GAO50268.1"/>
    <property type="molecule type" value="Genomic_DNA"/>
</dbReference>
<dbReference type="CDD" id="cd11642">
    <property type="entry name" value="SUMT"/>
    <property type="match status" value="1"/>
</dbReference>
<feature type="region of interest" description="Disordered" evidence="13">
    <location>
        <begin position="62"/>
        <end position="100"/>
    </location>
</feature>
<evidence type="ECO:0000256" key="11">
    <source>
        <dbReference type="ARBA" id="ARBA00055636"/>
    </source>
</evidence>
<accession>A0A0E9NKD4</accession>
<evidence type="ECO:0000256" key="2">
    <source>
        <dbReference type="ARBA" id="ARBA00022603"/>
    </source>
</evidence>
<evidence type="ECO:0000256" key="14">
    <source>
        <dbReference type="SAM" id="Phobius"/>
    </source>
</evidence>
<dbReference type="InterPro" id="IPR014776">
    <property type="entry name" value="4pyrrole_Mease_sub2"/>
</dbReference>
<keyword evidence="2 12" id="KW-0489">Methyltransferase</keyword>
<evidence type="ECO:0000256" key="3">
    <source>
        <dbReference type="ARBA" id="ARBA00022605"/>
    </source>
</evidence>
<dbReference type="Gene3D" id="3.40.1010.10">
    <property type="entry name" value="Cobalt-precorrin-4 Transmethylase, Domain 1"/>
    <property type="match status" value="1"/>
</dbReference>
<comment type="similarity">
    <text evidence="1 12">Belongs to the precorrin methyltransferase family.</text>
</comment>
<sequence length="994" mass="106822">MDITMGEGVNILIQVPPANLHVTLILIQTPRERLRVRITARRTERALLLLNRSSLCRRSLRCGRTRSTTEETGDSGTEGVADGRTDSDTGSGGSHVSEQTGALGRCAHGCGRGGRGVLDGGLVGSGGGGAGLLVGERTFYRRNSETVFQIPFFLLNWIVNLHSLPSTRALLQGASPAPPASSHFGLHPTHPKHHADEKSKKGTWKVRNHTNKQSHTMPPPPSAYGAQQPSTFDKMKMGALMGTSVGLCVGFLFGGWNLLTNGPGPNGFLRSLGKSMVGSAATFGFFMSIGSVIRTQPALTSKEWEQAVRYPVIVAERNDDDGLRGGKAGKHEQDTNREWRRFHLSERYERFTGTEGVHSLRILNSIMENYTDLSRMVVRDSVGTTPSLNNSVVALSLPISYQRTPVSNATSNTPRSLIQSDPLSLPSPMTDTMHKQGIPLLTSTNCTGQVHLLVGSTPLIASRATKVLDAGAVPVLVTETATEELPYDLRKRVEEGVVRHIQRGWEENDLQTLGRQEVGGWVDTVFCALPPTGKSAQNLSVACKRNRVPINVADSPSLSTFTLLSTHTDLPLQIGVTTSGRGCHLASRIRREIVSSLPKELPAAIERISTLRERLWHASSTPSAVVAPQSEDDIDPSTQMNELVTAAPTEEDADQEKAKTRRARWLAQICEYWPLERIAALTDAELDGMLASYTSNPSSVSTTPGTEEAMGKKGSIHLIGSGPGSPGLLTVAAHEAIKTATLILADKLVPAPVLALIPRRTPVHIARKFPGNAELAQQELLDMGLAALHRGEKVVRLKQGDPYLYGRGGEEVIFFREHGYECTVVPGVTSALSGPLLAGIPPTHRGVADEILVCTGTGRKGEPPMPPPYVKSRTTVFLMAIHRLDALVSSLVTPPLDSLTASAPWPMDLPCAVIERASSRDQRVVRTRLGDVVRAMESVGGRPPGLIVVGWACEVLAKTVVPEGGWVVEEGVNLGEYEGLVGGVKDGVEVGSEA</sequence>
<evidence type="ECO:0000256" key="5">
    <source>
        <dbReference type="ARBA" id="ARBA00022691"/>
    </source>
</evidence>
<dbReference type="InterPro" id="IPR050161">
    <property type="entry name" value="Siro_Cobalamin_biosynth"/>
</dbReference>
<comment type="caution">
    <text evidence="18">The sequence shown here is derived from an EMBL/GenBank/DDBJ whole genome shotgun (WGS) entry which is preliminary data.</text>
</comment>
<dbReference type="PANTHER" id="PTHR45790:SF6">
    <property type="entry name" value="UROPORPHYRINOGEN-III C-METHYLTRANSFERASE"/>
    <property type="match status" value="1"/>
</dbReference>
<dbReference type="FunFam" id="3.40.1010.10:FF:000006">
    <property type="entry name" value="Siroheme synthase, putative"/>
    <property type="match status" value="1"/>
</dbReference>
<dbReference type="InterPro" id="IPR003043">
    <property type="entry name" value="Uropor_MeTrfase_CS"/>
</dbReference>
<proteinExistence type="inferred from homology"/>
<comment type="catalytic activity">
    <reaction evidence="10">
        <text>uroporphyrinogen III + 2 S-adenosyl-L-methionine = precorrin-2 + 2 S-adenosyl-L-homocysteine + H(+)</text>
        <dbReference type="Rhea" id="RHEA:32459"/>
        <dbReference type="ChEBI" id="CHEBI:15378"/>
        <dbReference type="ChEBI" id="CHEBI:57308"/>
        <dbReference type="ChEBI" id="CHEBI:57856"/>
        <dbReference type="ChEBI" id="CHEBI:58827"/>
        <dbReference type="ChEBI" id="CHEBI:59789"/>
        <dbReference type="EC" id="2.1.1.107"/>
    </reaction>
</comment>
<dbReference type="FunFam" id="3.30.950.10:FF:000005">
    <property type="entry name" value="Uroporphyrin-III c-methyltransferase, putative"/>
    <property type="match status" value="1"/>
</dbReference>
<dbReference type="PROSITE" id="PS00840">
    <property type="entry name" value="SUMT_2"/>
    <property type="match status" value="1"/>
</dbReference>
<feature type="transmembrane region" description="Helical" evidence="14">
    <location>
        <begin position="276"/>
        <end position="293"/>
    </location>
</feature>
<evidence type="ECO:0000256" key="9">
    <source>
        <dbReference type="ARBA" id="ARBA00023244"/>
    </source>
</evidence>
<evidence type="ECO:0000313" key="18">
    <source>
        <dbReference type="EMBL" id="GAO50268.1"/>
    </source>
</evidence>
<dbReference type="Pfam" id="PF14824">
    <property type="entry name" value="Sirohm_synth_M"/>
    <property type="match status" value="1"/>
</dbReference>
<reference evidence="18 19" key="1">
    <citation type="journal article" date="2011" name="J. Gen. Appl. Microbiol.">
        <title>Draft genome sequencing of the enigmatic yeast Saitoella complicata.</title>
        <authorList>
            <person name="Nishida H."/>
            <person name="Hamamoto M."/>
            <person name="Sugiyama J."/>
        </authorList>
    </citation>
    <scope>NUCLEOTIDE SEQUENCE [LARGE SCALE GENOMIC DNA]</scope>
    <source>
        <strain evidence="18 19">NRRL Y-17804</strain>
    </source>
</reference>
<dbReference type="InterPro" id="IPR006366">
    <property type="entry name" value="CobA/CysG_C"/>
</dbReference>
<keyword evidence="4 12" id="KW-0808">Transferase</keyword>
<keyword evidence="14" id="KW-0472">Membrane</keyword>
<dbReference type="SUPFAM" id="SSF53790">
    <property type="entry name" value="Tetrapyrrole methylase"/>
    <property type="match status" value="1"/>
</dbReference>
<evidence type="ECO:0000256" key="10">
    <source>
        <dbReference type="ARBA" id="ARBA00052360"/>
    </source>
</evidence>
<gene>
    <name evidence="18" type="ORF">G7K_4400-t1</name>
</gene>
<evidence type="ECO:0000256" key="1">
    <source>
        <dbReference type="ARBA" id="ARBA00005879"/>
    </source>
</evidence>
<feature type="domain" description="Siroheme biosynthesis protein Met8 C-terminal" evidence="16">
    <location>
        <begin position="654"/>
        <end position="696"/>
    </location>
</feature>
<dbReference type="AlphaFoldDB" id="A0A0E9NKD4"/>
<dbReference type="GO" id="GO:0016491">
    <property type="term" value="F:oxidoreductase activity"/>
    <property type="evidence" value="ECO:0007669"/>
    <property type="project" value="UniProtKB-KW"/>
</dbReference>
<evidence type="ECO:0000256" key="8">
    <source>
        <dbReference type="ARBA" id="ARBA00023167"/>
    </source>
</evidence>
<dbReference type="Gene3D" id="3.40.50.720">
    <property type="entry name" value="NAD(P)-binding Rossmann-like Domain"/>
    <property type="match status" value="1"/>
</dbReference>
<evidence type="ECO:0000313" key="19">
    <source>
        <dbReference type="Proteomes" id="UP000033140"/>
    </source>
</evidence>
<dbReference type="InterPro" id="IPR014777">
    <property type="entry name" value="4pyrrole_Mease_sub1"/>
</dbReference>
<dbReference type="GO" id="GO:0009086">
    <property type="term" value="P:methionine biosynthetic process"/>
    <property type="evidence" value="ECO:0007669"/>
    <property type="project" value="UniProtKB-KW"/>
</dbReference>
<dbReference type="SUPFAM" id="SSF75615">
    <property type="entry name" value="Siroheme synthase middle domains-like"/>
    <property type="match status" value="1"/>
</dbReference>